<dbReference type="Proteomes" id="UP000632377">
    <property type="component" value="Unassembled WGS sequence"/>
</dbReference>
<dbReference type="InterPro" id="IPR048147">
    <property type="entry name" value="CBO0543-like"/>
</dbReference>
<proteinExistence type="predicted"/>
<feature type="transmembrane region" description="Helical" evidence="1">
    <location>
        <begin position="130"/>
        <end position="151"/>
    </location>
</feature>
<feature type="transmembrane region" description="Helical" evidence="1">
    <location>
        <begin position="6"/>
        <end position="24"/>
    </location>
</feature>
<keyword evidence="1" id="KW-0472">Membrane</keyword>
<protein>
    <recommendedName>
        <fullName evidence="4">Histidine kinase N-terminal 7TM region domain-containing protein</fullName>
    </recommendedName>
</protein>
<evidence type="ECO:0000313" key="2">
    <source>
        <dbReference type="EMBL" id="MBL4935071.1"/>
    </source>
</evidence>
<evidence type="ECO:0000313" key="3">
    <source>
        <dbReference type="Proteomes" id="UP000632377"/>
    </source>
</evidence>
<sequence>MSRDYMVMIFITAGALLSILMLVSKKNMKKAFLAFLVTQVFTWPLGLLFVALGKIQYPVRLFPKAIDNSFLGGFILNPIVFAIYYIHYPRHIKLKWRCLCTLLVVAIPACIEFAESKFTNLVRYKNWSPFYTWLLGIPIYFIMIKYLDWFFNNVSNQGVSKNET</sequence>
<evidence type="ECO:0008006" key="4">
    <source>
        <dbReference type="Google" id="ProtNLM"/>
    </source>
</evidence>
<keyword evidence="1" id="KW-0812">Transmembrane</keyword>
<name>A0ABS1T6U9_9CLOT</name>
<organism evidence="2 3">
    <name type="scientific">Clostridium rhizosphaerae</name>
    <dbReference type="NCBI Taxonomy" id="2803861"/>
    <lineage>
        <taxon>Bacteria</taxon>
        <taxon>Bacillati</taxon>
        <taxon>Bacillota</taxon>
        <taxon>Clostridia</taxon>
        <taxon>Eubacteriales</taxon>
        <taxon>Clostridiaceae</taxon>
        <taxon>Clostridium</taxon>
    </lineage>
</organism>
<comment type="caution">
    <text evidence="2">The sequence shown here is derived from an EMBL/GenBank/DDBJ whole genome shotgun (WGS) entry which is preliminary data.</text>
</comment>
<evidence type="ECO:0000256" key="1">
    <source>
        <dbReference type="SAM" id="Phobius"/>
    </source>
</evidence>
<feature type="transmembrane region" description="Helical" evidence="1">
    <location>
        <begin position="65"/>
        <end position="86"/>
    </location>
</feature>
<keyword evidence="1" id="KW-1133">Transmembrane helix</keyword>
<keyword evidence="3" id="KW-1185">Reference proteome</keyword>
<feature type="transmembrane region" description="Helical" evidence="1">
    <location>
        <begin position="31"/>
        <end position="53"/>
    </location>
</feature>
<accession>A0ABS1T6U9</accession>
<gene>
    <name evidence="2" type="ORF">JK636_04785</name>
</gene>
<dbReference type="EMBL" id="JAESWC010000002">
    <property type="protein sequence ID" value="MBL4935071.1"/>
    <property type="molecule type" value="Genomic_DNA"/>
</dbReference>
<reference evidence="2 3" key="1">
    <citation type="submission" date="2021-01" db="EMBL/GenBank/DDBJ databases">
        <title>Genome public.</title>
        <authorList>
            <person name="Liu C."/>
            <person name="Sun Q."/>
        </authorList>
    </citation>
    <scope>NUCLEOTIDE SEQUENCE [LARGE SCALE GENOMIC DNA]</scope>
    <source>
        <strain evidence="2 3">YIM B02515</strain>
    </source>
</reference>
<dbReference type="NCBIfam" id="NF041644">
    <property type="entry name" value="CBO0543_fam"/>
    <property type="match status" value="1"/>
</dbReference>
<dbReference type="RefSeq" id="WP_202747690.1">
    <property type="nucleotide sequence ID" value="NZ_JAESWC010000002.1"/>
</dbReference>